<evidence type="ECO:0000313" key="2">
    <source>
        <dbReference type="Proteomes" id="UP000032046"/>
    </source>
</evidence>
<sequence>MKYIKYSFLAALGFLFAQCTEEGDKTYPQQPAPQWSVVEEDFVSETPTWQVASATPASAPMWRADFSGNDQAPLWSDPDKSVYPMSMTAVVRLSPVLETLATDGDKMAAFIGGECRGVAKTVMNDGVRLFFIHVKAPSSENGNVEFRYYSAAAKRTYVSVASDVRYEVDKIYGTADAPAYPDFEQSGPFPVPTKVWVKVDKAKLPFNVAAGDELQAFVGDECRGIKHVESEADMLYWYDILGRAEGEQVIFRYYSAEKKQVFVSEQSFVIGKRGSVVGSEEQPQTLSFVPQGSMTAYLTLDAVTGSYADKSGDKLAAFIGNVCAGVGELVGEQDGRPVYKMVVNGVSSQAASVDIRYYSHRNSYVFTAPACLTFADGKVEASPEQPLTLPLVLVGKHPLKMTACVALPQNIVRQATADDLMAAFVGAECRGMAKAEQAENGEYVFRMEINGSMGAEEPVTLKYYAARNKYLYQAVSAFTFAGGASYGTAGEPSRPAFLIVE</sequence>
<protein>
    <submittedName>
        <fullName evidence="1">Uncharacterized protein</fullName>
    </submittedName>
</protein>
<name>A0A0D0HDV4_9BACT</name>
<dbReference type="EMBL" id="JXQK01000046">
    <property type="protein sequence ID" value="KIP63188.1"/>
    <property type="molecule type" value="Genomic_DNA"/>
</dbReference>
<keyword evidence="2" id="KW-1185">Reference proteome</keyword>
<dbReference type="Proteomes" id="UP000032046">
    <property type="component" value="Unassembled WGS sequence"/>
</dbReference>
<dbReference type="STRING" id="1602171.ST44_04555"/>
<evidence type="ECO:0000313" key="1">
    <source>
        <dbReference type="EMBL" id="KIP63188.1"/>
    </source>
</evidence>
<accession>A0A0D0HDV4</accession>
<comment type="caution">
    <text evidence="1">The sequence shown here is derived from an EMBL/GenBank/DDBJ whole genome shotgun (WGS) entry which is preliminary data.</text>
</comment>
<dbReference type="AlphaFoldDB" id="A0A0D0HDV4"/>
<dbReference type="RefSeq" id="WP_042518462.1">
    <property type="nucleotide sequence ID" value="NZ_JXQK01000046.1"/>
</dbReference>
<organism evidence="1 2">
    <name type="scientific">Prevotella pectinovora</name>
    <dbReference type="NCBI Taxonomy" id="1602169"/>
    <lineage>
        <taxon>Bacteria</taxon>
        <taxon>Pseudomonadati</taxon>
        <taxon>Bacteroidota</taxon>
        <taxon>Bacteroidia</taxon>
        <taxon>Bacteroidales</taxon>
        <taxon>Prevotellaceae</taxon>
        <taxon>Prevotella</taxon>
    </lineage>
</organism>
<gene>
    <name evidence="1" type="ORF">ST44_04555</name>
</gene>
<reference evidence="1 2" key="1">
    <citation type="submission" date="2015-01" db="EMBL/GenBank/DDBJ databases">
        <title>Comparative genomics of non-oral Prevotella species.</title>
        <authorList>
            <person name="Accetto T."/>
            <person name="Nograsek B."/>
            <person name="Avgustin G."/>
        </authorList>
    </citation>
    <scope>NUCLEOTIDE SEQUENCE [LARGE SCALE GENOMIC DNA]</scope>
    <source>
        <strain evidence="1 2">P5-119</strain>
    </source>
</reference>
<proteinExistence type="predicted"/>